<dbReference type="InterPro" id="IPR000073">
    <property type="entry name" value="AB_hydrolase_1"/>
</dbReference>
<dbReference type="STRING" id="350688.Clos_0833"/>
<dbReference type="ESTHER" id="alkoo-a8meq4">
    <property type="family name" value="RsbQ-like"/>
</dbReference>
<feature type="domain" description="AB hydrolase-1" evidence="2">
    <location>
        <begin position="19"/>
        <end position="250"/>
    </location>
</feature>
<dbReference type="EMBL" id="CP000853">
    <property type="protein sequence ID" value="ABW18383.1"/>
    <property type="molecule type" value="Genomic_DNA"/>
</dbReference>
<dbReference type="HOGENOM" id="CLU_020336_30_0_9"/>
<dbReference type="KEGG" id="aoe:Clos_0833"/>
<evidence type="ECO:0000259" key="2">
    <source>
        <dbReference type="Pfam" id="PF00561"/>
    </source>
</evidence>
<dbReference type="eggNOG" id="COG0596">
    <property type="taxonomic scope" value="Bacteria"/>
</dbReference>
<proteinExistence type="inferred from homology"/>
<keyword evidence="4" id="KW-1185">Reference proteome</keyword>
<dbReference type="InterPro" id="IPR029058">
    <property type="entry name" value="AB_hydrolase_fold"/>
</dbReference>
<dbReference type="RefSeq" id="WP_012158695.1">
    <property type="nucleotide sequence ID" value="NC_009922.1"/>
</dbReference>
<accession>A8MEQ4</accession>
<dbReference type="GO" id="GO:0016787">
    <property type="term" value="F:hydrolase activity"/>
    <property type="evidence" value="ECO:0007669"/>
    <property type="project" value="UniProtKB-KW"/>
</dbReference>
<sequence length="269" mass="30529">MKDILVRNNVTILGEGKQTLVFGHGFGCSQKIWKDMVPYFLKNFRVVLFDYVGSGQSDSFAYDRERYRTLHGYSQDLSEILEVLNTDSIIFVGHSVSSMIGLLTSIAKPELFKALIMIGPSARYMNDLPEYYGGFNERDIRALLKIMERNFIGWASANAADLMNAPEQPNLAKKLEETFHAEDPIIMRNFAEATFLSDHRVDLAKVTVPSLIIQCSEDSIVPIEAAHYINERIKDSVLKVMEVKGHYPQLSLPKETSMVILDYIERILV</sequence>
<reference evidence="4" key="1">
    <citation type="submission" date="2007-10" db="EMBL/GenBank/DDBJ databases">
        <title>Complete genome of Alkaliphilus oremlandii OhILAs.</title>
        <authorList>
            <person name="Copeland A."/>
            <person name="Lucas S."/>
            <person name="Lapidus A."/>
            <person name="Barry K."/>
            <person name="Detter J.C."/>
            <person name="Glavina del Rio T."/>
            <person name="Hammon N."/>
            <person name="Israni S."/>
            <person name="Dalin E."/>
            <person name="Tice H."/>
            <person name="Pitluck S."/>
            <person name="Chain P."/>
            <person name="Malfatti S."/>
            <person name="Shin M."/>
            <person name="Vergez L."/>
            <person name="Schmutz J."/>
            <person name="Larimer F."/>
            <person name="Land M."/>
            <person name="Hauser L."/>
            <person name="Kyrpides N."/>
            <person name="Mikhailova N."/>
            <person name="Stolz J.F."/>
            <person name="Dawson A."/>
            <person name="Fisher E."/>
            <person name="Crable B."/>
            <person name="Perera E."/>
            <person name="Lisak J."/>
            <person name="Ranganathan M."/>
            <person name="Basu P."/>
            <person name="Richardson P."/>
        </authorList>
    </citation>
    <scope>NUCLEOTIDE SEQUENCE [LARGE SCALE GENOMIC DNA]</scope>
    <source>
        <strain evidence="4">OhILAs</strain>
    </source>
</reference>
<dbReference type="SUPFAM" id="SSF53474">
    <property type="entry name" value="alpha/beta-Hydrolases"/>
    <property type="match status" value="1"/>
</dbReference>
<keyword evidence="3" id="KW-0378">Hydrolase</keyword>
<evidence type="ECO:0000256" key="1">
    <source>
        <dbReference type="ARBA" id="ARBA00008645"/>
    </source>
</evidence>
<evidence type="ECO:0000313" key="4">
    <source>
        <dbReference type="Proteomes" id="UP000000269"/>
    </source>
</evidence>
<dbReference type="AlphaFoldDB" id="A8MEQ4"/>
<dbReference type="Gene3D" id="3.40.50.1820">
    <property type="entry name" value="alpha/beta hydrolase"/>
    <property type="match status" value="1"/>
</dbReference>
<dbReference type="Proteomes" id="UP000000269">
    <property type="component" value="Chromosome"/>
</dbReference>
<gene>
    <name evidence="3" type="ordered locus">Clos_0833</name>
</gene>
<name>A8MEQ4_ALKOO</name>
<dbReference type="Pfam" id="PF00561">
    <property type="entry name" value="Abhydrolase_1"/>
    <property type="match status" value="1"/>
</dbReference>
<organism evidence="3 4">
    <name type="scientific">Alkaliphilus oremlandii (strain OhILAs)</name>
    <name type="common">Clostridium oremlandii (strain OhILAs)</name>
    <dbReference type="NCBI Taxonomy" id="350688"/>
    <lineage>
        <taxon>Bacteria</taxon>
        <taxon>Bacillati</taxon>
        <taxon>Bacillota</taxon>
        <taxon>Clostridia</taxon>
        <taxon>Peptostreptococcales</taxon>
        <taxon>Natronincolaceae</taxon>
        <taxon>Alkaliphilus</taxon>
    </lineage>
</organism>
<dbReference type="PANTHER" id="PTHR43039">
    <property type="entry name" value="ESTERASE-RELATED"/>
    <property type="match status" value="1"/>
</dbReference>
<protein>
    <submittedName>
        <fullName evidence="3">Alpha/beta hydrolase fold</fullName>
    </submittedName>
</protein>
<evidence type="ECO:0000313" key="3">
    <source>
        <dbReference type="EMBL" id="ABW18383.1"/>
    </source>
</evidence>
<dbReference type="PRINTS" id="PR00111">
    <property type="entry name" value="ABHYDROLASE"/>
</dbReference>
<dbReference type="SMR" id="A8MEQ4"/>
<dbReference type="OrthoDB" id="9775557at2"/>
<comment type="similarity">
    <text evidence="1">Belongs to the AB hydrolase superfamily.</text>
</comment>